<dbReference type="PIRSF" id="PIRSF020680">
    <property type="entry name" value="PhnH"/>
    <property type="match status" value="1"/>
</dbReference>
<sequence length="208" mass="21432">MSEAVLSTLAVSGGFNDPVFEAQGVFRALMDATARPGTLHDLPVSVAPPAPLGSGSGAIAVSMCDPDTPVWLGDGADSEGVRAWLSFQCGAPVVQEADKSTFAFARAVAMPALDALALGTQEYPDRSTTLVVEVDALEGGAHLILEGPGIDGQRVVSPAGLPEDFAAQRTANRALFPRGVDIVLVAGLRIMALPRSTVARHANETETG</sequence>
<dbReference type="OrthoDB" id="9814509at2"/>
<dbReference type="GO" id="GO:0016829">
    <property type="term" value="F:lyase activity"/>
    <property type="evidence" value="ECO:0007669"/>
    <property type="project" value="UniProtKB-KW"/>
</dbReference>
<gene>
    <name evidence="1" type="primary">phnH</name>
    <name evidence="1" type="ORF">GH266_08125</name>
</gene>
<dbReference type="AlphaFoldDB" id="A0A857C6E6"/>
<dbReference type="Pfam" id="PF05845">
    <property type="entry name" value="PhnH"/>
    <property type="match status" value="1"/>
</dbReference>
<dbReference type="SUPFAM" id="SSF159709">
    <property type="entry name" value="PhnH-like"/>
    <property type="match status" value="1"/>
</dbReference>
<dbReference type="Gene3D" id="3.40.50.11310">
    <property type="entry name" value="Bacterial phosphonate metabolism protein PhnH"/>
    <property type="match status" value="1"/>
</dbReference>
<name>A0A857C6E6_9HYPH</name>
<dbReference type="NCBIfam" id="TIGR03292">
    <property type="entry name" value="PhnH_redo"/>
    <property type="match status" value="1"/>
</dbReference>
<evidence type="ECO:0000313" key="2">
    <source>
        <dbReference type="Proteomes" id="UP000435648"/>
    </source>
</evidence>
<dbReference type="EMBL" id="CP046908">
    <property type="protein sequence ID" value="QGZ34477.1"/>
    <property type="molecule type" value="Genomic_DNA"/>
</dbReference>
<dbReference type="InterPro" id="IPR038058">
    <property type="entry name" value="PhnH-like_sp"/>
</dbReference>
<protein>
    <submittedName>
        <fullName evidence="1">Phosphonate C-P lyase system protein PhnH</fullName>
    </submittedName>
</protein>
<dbReference type="KEGG" id="siw:GH266_08125"/>
<dbReference type="RefSeq" id="WP_158193445.1">
    <property type="nucleotide sequence ID" value="NZ_CP046908.1"/>
</dbReference>
<dbReference type="GO" id="GO:0019634">
    <property type="term" value="P:organic phosphonate metabolic process"/>
    <property type="evidence" value="ECO:0007669"/>
    <property type="project" value="InterPro"/>
</dbReference>
<dbReference type="Proteomes" id="UP000435648">
    <property type="component" value="Chromosome"/>
</dbReference>
<dbReference type="InterPro" id="IPR008772">
    <property type="entry name" value="Phosphonate_metab_PhnH"/>
</dbReference>
<organism evidence="1 2">
    <name type="scientific">Stappia indica</name>
    <dbReference type="NCBI Taxonomy" id="538381"/>
    <lineage>
        <taxon>Bacteria</taxon>
        <taxon>Pseudomonadati</taxon>
        <taxon>Pseudomonadota</taxon>
        <taxon>Alphaproteobacteria</taxon>
        <taxon>Hyphomicrobiales</taxon>
        <taxon>Stappiaceae</taxon>
        <taxon>Stappia</taxon>
    </lineage>
</organism>
<accession>A0A857C6E6</accession>
<keyword evidence="1" id="KW-0456">Lyase</keyword>
<evidence type="ECO:0000313" key="1">
    <source>
        <dbReference type="EMBL" id="QGZ34477.1"/>
    </source>
</evidence>
<reference evidence="1 2" key="1">
    <citation type="submission" date="2019-12" db="EMBL/GenBank/DDBJ databases">
        <title>The genome of Stappia indica PHM037.</title>
        <authorList>
            <person name="Kacar D."/>
            <person name="Galan B."/>
            <person name="Canedo L."/>
            <person name="Rodriguez P."/>
            <person name="de la Calle F."/>
            <person name="Garcia J.L."/>
        </authorList>
    </citation>
    <scope>NUCLEOTIDE SEQUENCE [LARGE SCALE GENOMIC DNA]</scope>
    <source>
        <strain evidence="1 2">PHM037</strain>
    </source>
</reference>
<proteinExistence type="predicted"/>